<dbReference type="GO" id="GO:0005886">
    <property type="term" value="C:plasma membrane"/>
    <property type="evidence" value="ECO:0007669"/>
    <property type="project" value="UniProtKB-SubCell"/>
</dbReference>
<dbReference type="Proteomes" id="UP000462014">
    <property type="component" value="Unassembled WGS sequence"/>
</dbReference>
<name>A0A7K1SVP5_9SPHI</name>
<feature type="transmembrane region" description="Helical" evidence="6">
    <location>
        <begin position="176"/>
        <end position="195"/>
    </location>
</feature>
<evidence type="ECO:0000313" key="9">
    <source>
        <dbReference type="Proteomes" id="UP000462014"/>
    </source>
</evidence>
<protein>
    <recommendedName>
        <fullName evidence="7">VTT domain-containing protein</fullName>
    </recommendedName>
</protein>
<dbReference type="EMBL" id="WPIK01000006">
    <property type="protein sequence ID" value="MVN21412.1"/>
    <property type="molecule type" value="Genomic_DNA"/>
</dbReference>
<comment type="subcellular location">
    <subcellularLocation>
        <location evidence="1">Cell membrane</location>
        <topology evidence="1">Multi-pass membrane protein</topology>
    </subcellularLocation>
</comment>
<accession>A0A7K1SVP5</accession>
<comment type="caution">
    <text evidence="8">The sequence shown here is derived from an EMBL/GenBank/DDBJ whole genome shotgun (WGS) entry which is preliminary data.</text>
</comment>
<sequence>MPHEFINYINQYGYLAIFVLILIQEIGIPTPIPNELLMLFSGYLAYTGALKLYFVLLIIISADFLGANILYSTFYFFGPTILSHKPKWFPLSTEKINKVSAKIANGGLWSVFLGRITPFIRGYISVIVGLLHIKPKSYVPITLITACLVTCTYVLLGHLLGPYWEQVAAKLTTIKYTVFFMVVLIACILAIRYFYRKKAKRAANVTEETRPFNN</sequence>
<dbReference type="RefSeq" id="WP_157565730.1">
    <property type="nucleotide sequence ID" value="NZ_WPIK01000006.1"/>
</dbReference>
<evidence type="ECO:0000313" key="8">
    <source>
        <dbReference type="EMBL" id="MVN21412.1"/>
    </source>
</evidence>
<evidence type="ECO:0000256" key="4">
    <source>
        <dbReference type="ARBA" id="ARBA00022989"/>
    </source>
</evidence>
<keyword evidence="3 6" id="KW-0812">Transmembrane</keyword>
<feature type="transmembrane region" description="Helical" evidence="6">
    <location>
        <begin position="12"/>
        <end position="32"/>
    </location>
</feature>
<dbReference type="AlphaFoldDB" id="A0A7K1SVP5"/>
<evidence type="ECO:0000256" key="6">
    <source>
        <dbReference type="SAM" id="Phobius"/>
    </source>
</evidence>
<feature type="domain" description="VTT" evidence="7">
    <location>
        <begin position="32"/>
        <end position="158"/>
    </location>
</feature>
<evidence type="ECO:0000256" key="5">
    <source>
        <dbReference type="ARBA" id="ARBA00023136"/>
    </source>
</evidence>
<keyword evidence="9" id="KW-1185">Reference proteome</keyword>
<evidence type="ECO:0000256" key="3">
    <source>
        <dbReference type="ARBA" id="ARBA00022692"/>
    </source>
</evidence>
<dbReference type="InterPro" id="IPR032816">
    <property type="entry name" value="VTT_dom"/>
</dbReference>
<evidence type="ECO:0000256" key="2">
    <source>
        <dbReference type="ARBA" id="ARBA00022475"/>
    </source>
</evidence>
<feature type="transmembrane region" description="Helical" evidence="6">
    <location>
        <begin position="138"/>
        <end position="156"/>
    </location>
</feature>
<dbReference type="InterPro" id="IPR051311">
    <property type="entry name" value="DedA_domain"/>
</dbReference>
<keyword evidence="5 6" id="KW-0472">Membrane</keyword>
<dbReference type="PANTHER" id="PTHR42709">
    <property type="entry name" value="ALKALINE PHOSPHATASE LIKE PROTEIN"/>
    <property type="match status" value="1"/>
</dbReference>
<feature type="transmembrane region" description="Helical" evidence="6">
    <location>
        <begin position="52"/>
        <end position="77"/>
    </location>
</feature>
<keyword evidence="2" id="KW-1003">Cell membrane</keyword>
<proteinExistence type="predicted"/>
<organism evidence="8 9">
    <name type="scientific">Mucilaginibacter arboris</name>
    <dbReference type="NCBI Taxonomy" id="2682090"/>
    <lineage>
        <taxon>Bacteria</taxon>
        <taxon>Pseudomonadati</taxon>
        <taxon>Bacteroidota</taxon>
        <taxon>Sphingobacteriia</taxon>
        <taxon>Sphingobacteriales</taxon>
        <taxon>Sphingobacteriaceae</taxon>
        <taxon>Mucilaginibacter</taxon>
    </lineage>
</organism>
<gene>
    <name evidence="8" type="ORF">GO621_07670</name>
</gene>
<dbReference type="PANTHER" id="PTHR42709:SF6">
    <property type="entry name" value="UNDECAPRENYL PHOSPHATE TRANSPORTER A"/>
    <property type="match status" value="1"/>
</dbReference>
<reference evidence="8 9" key="1">
    <citation type="submission" date="2019-12" db="EMBL/GenBank/DDBJ databases">
        <title>Mucilaginibacter sp. HMF7410 genome sequencing and assembly.</title>
        <authorList>
            <person name="Kang H."/>
            <person name="Cha I."/>
            <person name="Kim H."/>
            <person name="Joh K."/>
        </authorList>
    </citation>
    <scope>NUCLEOTIDE SEQUENCE [LARGE SCALE GENOMIC DNA]</scope>
    <source>
        <strain evidence="8 9">HMF7410</strain>
    </source>
</reference>
<evidence type="ECO:0000256" key="1">
    <source>
        <dbReference type="ARBA" id="ARBA00004651"/>
    </source>
</evidence>
<dbReference type="Pfam" id="PF09335">
    <property type="entry name" value="VTT_dom"/>
    <property type="match status" value="1"/>
</dbReference>
<keyword evidence="4 6" id="KW-1133">Transmembrane helix</keyword>
<evidence type="ECO:0000259" key="7">
    <source>
        <dbReference type="Pfam" id="PF09335"/>
    </source>
</evidence>